<protein>
    <submittedName>
        <fullName evidence="2">Uncharacterized protein</fullName>
    </submittedName>
</protein>
<comment type="caution">
    <text evidence="2">The sequence shown here is derived from an EMBL/GenBank/DDBJ whole genome shotgun (WGS) entry which is preliminary data.</text>
</comment>
<name>A0A5B7FHU7_PORTR</name>
<accession>A0A5B7FHU7</accession>
<evidence type="ECO:0000256" key="1">
    <source>
        <dbReference type="SAM" id="MobiDB-lite"/>
    </source>
</evidence>
<sequence>MWWWCERGATTTTTTTTTHALSCAAGRHRSSSSSSSSSNSSSSSRSSNEGFTAGVAGETHGDTLTVLLCLRTQPTTRGRRRVQERAAPRPRLHKRPTGRQGASAALSYHQQLEEQRQ</sequence>
<feature type="compositionally biased region" description="Low complexity" evidence="1">
    <location>
        <begin position="31"/>
        <end position="48"/>
    </location>
</feature>
<dbReference type="EMBL" id="VSRR010007020">
    <property type="protein sequence ID" value="MPC46052.1"/>
    <property type="molecule type" value="Genomic_DNA"/>
</dbReference>
<proteinExistence type="predicted"/>
<keyword evidence="3" id="KW-1185">Reference proteome</keyword>
<reference evidence="2 3" key="1">
    <citation type="submission" date="2019-05" db="EMBL/GenBank/DDBJ databases">
        <title>Another draft genome of Portunus trituberculatus and its Hox gene families provides insights of decapod evolution.</title>
        <authorList>
            <person name="Jeong J.-H."/>
            <person name="Song I."/>
            <person name="Kim S."/>
            <person name="Choi T."/>
            <person name="Kim D."/>
            <person name="Ryu S."/>
            <person name="Kim W."/>
        </authorList>
    </citation>
    <scope>NUCLEOTIDE SEQUENCE [LARGE SCALE GENOMIC DNA]</scope>
    <source>
        <tissue evidence="2">Muscle</tissue>
    </source>
</reference>
<dbReference type="Proteomes" id="UP000324222">
    <property type="component" value="Unassembled WGS sequence"/>
</dbReference>
<evidence type="ECO:0000313" key="3">
    <source>
        <dbReference type="Proteomes" id="UP000324222"/>
    </source>
</evidence>
<dbReference type="AlphaFoldDB" id="A0A5B7FHU7"/>
<gene>
    <name evidence="2" type="ORF">E2C01_039760</name>
</gene>
<feature type="region of interest" description="Disordered" evidence="1">
    <location>
        <begin position="7"/>
        <end position="117"/>
    </location>
</feature>
<organism evidence="2 3">
    <name type="scientific">Portunus trituberculatus</name>
    <name type="common">Swimming crab</name>
    <name type="synonym">Neptunus trituberculatus</name>
    <dbReference type="NCBI Taxonomy" id="210409"/>
    <lineage>
        <taxon>Eukaryota</taxon>
        <taxon>Metazoa</taxon>
        <taxon>Ecdysozoa</taxon>
        <taxon>Arthropoda</taxon>
        <taxon>Crustacea</taxon>
        <taxon>Multicrustacea</taxon>
        <taxon>Malacostraca</taxon>
        <taxon>Eumalacostraca</taxon>
        <taxon>Eucarida</taxon>
        <taxon>Decapoda</taxon>
        <taxon>Pleocyemata</taxon>
        <taxon>Brachyura</taxon>
        <taxon>Eubrachyura</taxon>
        <taxon>Portunoidea</taxon>
        <taxon>Portunidae</taxon>
        <taxon>Portuninae</taxon>
        <taxon>Portunus</taxon>
    </lineage>
</organism>
<evidence type="ECO:0000313" key="2">
    <source>
        <dbReference type="EMBL" id="MPC46052.1"/>
    </source>
</evidence>
<feature type="compositionally biased region" description="Basic residues" evidence="1">
    <location>
        <begin position="88"/>
        <end position="97"/>
    </location>
</feature>